<dbReference type="Proteomes" id="UP000789706">
    <property type="component" value="Unassembled WGS sequence"/>
</dbReference>
<keyword evidence="2" id="KW-1185">Reference proteome</keyword>
<organism evidence="1 2">
    <name type="scientific">Diversispora eburnea</name>
    <dbReference type="NCBI Taxonomy" id="1213867"/>
    <lineage>
        <taxon>Eukaryota</taxon>
        <taxon>Fungi</taxon>
        <taxon>Fungi incertae sedis</taxon>
        <taxon>Mucoromycota</taxon>
        <taxon>Glomeromycotina</taxon>
        <taxon>Glomeromycetes</taxon>
        <taxon>Diversisporales</taxon>
        <taxon>Diversisporaceae</taxon>
        <taxon>Diversispora</taxon>
    </lineage>
</organism>
<comment type="caution">
    <text evidence="1">The sequence shown here is derived from an EMBL/GenBank/DDBJ whole genome shotgun (WGS) entry which is preliminary data.</text>
</comment>
<dbReference type="OrthoDB" id="2449751at2759"/>
<name>A0A9N9DHQ5_9GLOM</name>
<sequence length="137" mass="16082">KCLIKIKDLVEIMTTIIIIDSNLLTRYDGRKLKSKNLTEEEWQAIGELIIILENFAKATEYLDGNKYTTISLMYTFDNNISYIDVSEEDDEPITGESKNRKITRIFQNNNNLKEVDNYLALSKIHFENCPLLWWKNN</sequence>
<dbReference type="AlphaFoldDB" id="A0A9N9DHQ5"/>
<proteinExistence type="predicted"/>
<evidence type="ECO:0000313" key="1">
    <source>
        <dbReference type="EMBL" id="CAG8636014.1"/>
    </source>
</evidence>
<reference evidence="1" key="1">
    <citation type="submission" date="2021-06" db="EMBL/GenBank/DDBJ databases">
        <authorList>
            <person name="Kallberg Y."/>
            <person name="Tangrot J."/>
            <person name="Rosling A."/>
        </authorList>
    </citation>
    <scope>NUCLEOTIDE SEQUENCE</scope>
    <source>
        <strain evidence="1">AZ414A</strain>
    </source>
</reference>
<protein>
    <submittedName>
        <fullName evidence="1">6772_t:CDS:1</fullName>
    </submittedName>
</protein>
<dbReference type="EMBL" id="CAJVPK010004357">
    <property type="protein sequence ID" value="CAG8636014.1"/>
    <property type="molecule type" value="Genomic_DNA"/>
</dbReference>
<accession>A0A9N9DHQ5</accession>
<gene>
    <name evidence="1" type="ORF">DEBURN_LOCUS10971</name>
</gene>
<evidence type="ECO:0000313" key="2">
    <source>
        <dbReference type="Proteomes" id="UP000789706"/>
    </source>
</evidence>
<feature type="non-terminal residue" evidence="1">
    <location>
        <position position="1"/>
    </location>
</feature>
<feature type="non-terminal residue" evidence="1">
    <location>
        <position position="137"/>
    </location>
</feature>